<sequence>MMLVSSLIKTQSFKDKINRKFAEISGGLLGVVKPKRQQLLPKNYDLAPHLNYKQYGSTHYGVMIPDLPEPFRYLSWASVIGYVGFPITDSDYQLSKRGKGDTASLVHGTALSKVEDAFKIYSINDDLIFSKNPFEVNFNNHTSLKEVEGGYLLKTNRDDLQLELKLKPTKSMTWFAYGPFYKHFSVMMHYQGQIIQNGQTIEINGLCTLESWKAISTSMLKNKFLVKHIQLPVKIFSYQVINLDSEQQLLLAFICYEDQPILTAIYYRHVDGISIQLNGNIVFEVTKNQTEHQVTPDGYKMRVPDTFKWVAHHDSEIILEIYAQVDTPYCYGLAAGFVSSYMWTGQFKGKKYKGRGYIEFIDRR</sequence>
<dbReference type="Proteomes" id="UP000075544">
    <property type="component" value="Unassembled WGS sequence"/>
</dbReference>
<dbReference type="InterPro" id="IPR046611">
    <property type="entry name" value="DUF6670"/>
</dbReference>
<name>A0A150I0L1_9GAMM</name>
<reference evidence="1 2" key="1">
    <citation type="journal article" date="2016" name="Sci. Rep.">
        <title>Genomic and phenotypic characterization of the species Acinetobacter venetianus.</title>
        <authorList>
            <person name="Fondi M."/>
            <person name="Maida I."/>
            <person name="Perrin E."/>
            <person name="Orlandini V."/>
            <person name="La Torre L."/>
            <person name="Bosi E."/>
            <person name="Negroni A."/>
            <person name="Zanaroli G."/>
            <person name="Fava F."/>
            <person name="Decorosi F."/>
            <person name="Giovannetti L."/>
            <person name="Viti C."/>
            <person name="Vaneechoutte M."/>
            <person name="Dijkshoorn L."/>
            <person name="Fani R."/>
        </authorList>
    </citation>
    <scope>NUCLEOTIDE SEQUENCE [LARGE SCALE GENOMIC DNA]</scope>
    <source>
        <strain evidence="1 2">LUH13518</strain>
    </source>
</reference>
<organism evidence="1 2">
    <name type="scientific">Acinetobacter venetianus</name>
    <dbReference type="NCBI Taxonomy" id="52133"/>
    <lineage>
        <taxon>Bacteria</taxon>
        <taxon>Pseudomonadati</taxon>
        <taxon>Pseudomonadota</taxon>
        <taxon>Gammaproteobacteria</taxon>
        <taxon>Moraxellales</taxon>
        <taxon>Moraxellaceae</taxon>
        <taxon>Acinetobacter</taxon>
    </lineage>
</organism>
<dbReference type="AlphaFoldDB" id="A0A150I0L1"/>
<dbReference type="PATRIC" id="fig|52133.19.peg.229"/>
<dbReference type="EMBL" id="JRHX01000014">
    <property type="protein sequence ID" value="KXZ72916.1"/>
    <property type="molecule type" value="Genomic_DNA"/>
</dbReference>
<evidence type="ECO:0000313" key="2">
    <source>
        <dbReference type="Proteomes" id="UP000075544"/>
    </source>
</evidence>
<comment type="caution">
    <text evidence="1">The sequence shown here is derived from an EMBL/GenBank/DDBJ whole genome shotgun (WGS) entry which is preliminary data.</text>
</comment>
<dbReference type="RefSeq" id="WP_227513543.1">
    <property type="nucleotide sequence ID" value="NZ_JRHX01000014.1"/>
</dbReference>
<accession>A0A150I0L1</accession>
<gene>
    <name evidence="1" type="ORF">AVENLUH13518_00212</name>
</gene>
<evidence type="ECO:0000313" key="1">
    <source>
        <dbReference type="EMBL" id="KXZ72916.1"/>
    </source>
</evidence>
<protein>
    <submittedName>
        <fullName evidence="1">Uncharacterized protein</fullName>
    </submittedName>
</protein>
<dbReference type="Pfam" id="PF20375">
    <property type="entry name" value="DUF6670"/>
    <property type="match status" value="1"/>
</dbReference>
<proteinExistence type="predicted"/>